<evidence type="ECO:0000313" key="1">
    <source>
        <dbReference type="EMBL" id="KAJ7321573.1"/>
    </source>
</evidence>
<keyword evidence="2" id="KW-1185">Reference proteome</keyword>
<accession>A0AAD6ZG94</accession>
<dbReference type="Proteomes" id="UP001218218">
    <property type="component" value="Unassembled WGS sequence"/>
</dbReference>
<proteinExistence type="predicted"/>
<sequence length="54" mass="5744">LAMVSVFAAPDRDLLQESFGTIWAAQHQGAAGMQLISAKSILSVVAMIPFPSNR</sequence>
<dbReference type="AlphaFoldDB" id="A0AAD6ZG94"/>
<organism evidence="1 2">
    <name type="scientific">Mycena albidolilacea</name>
    <dbReference type="NCBI Taxonomy" id="1033008"/>
    <lineage>
        <taxon>Eukaryota</taxon>
        <taxon>Fungi</taxon>
        <taxon>Dikarya</taxon>
        <taxon>Basidiomycota</taxon>
        <taxon>Agaricomycotina</taxon>
        <taxon>Agaricomycetes</taxon>
        <taxon>Agaricomycetidae</taxon>
        <taxon>Agaricales</taxon>
        <taxon>Marasmiineae</taxon>
        <taxon>Mycenaceae</taxon>
        <taxon>Mycena</taxon>
    </lineage>
</organism>
<feature type="non-terminal residue" evidence="1">
    <location>
        <position position="54"/>
    </location>
</feature>
<protein>
    <submittedName>
        <fullName evidence="1">Uncharacterized protein</fullName>
    </submittedName>
</protein>
<feature type="non-terminal residue" evidence="1">
    <location>
        <position position="1"/>
    </location>
</feature>
<reference evidence="1" key="1">
    <citation type="submission" date="2023-03" db="EMBL/GenBank/DDBJ databases">
        <title>Massive genome expansion in bonnet fungi (Mycena s.s.) driven by repeated elements and novel gene families across ecological guilds.</title>
        <authorList>
            <consortium name="Lawrence Berkeley National Laboratory"/>
            <person name="Harder C.B."/>
            <person name="Miyauchi S."/>
            <person name="Viragh M."/>
            <person name="Kuo A."/>
            <person name="Thoen E."/>
            <person name="Andreopoulos B."/>
            <person name="Lu D."/>
            <person name="Skrede I."/>
            <person name="Drula E."/>
            <person name="Henrissat B."/>
            <person name="Morin E."/>
            <person name="Kohler A."/>
            <person name="Barry K."/>
            <person name="LaButti K."/>
            <person name="Morin E."/>
            <person name="Salamov A."/>
            <person name="Lipzen A."/>
            <person name="Mereny Z."/>
            <person name="Hegedus B."/>
            <person name="Baldrian P."/>
            <person name="Stursova M."/>
            <person name="Weitz H."/>
            <person name="Taylor A."/>
            <person name="Grigoriev I.V."/>
            <person name="Nagy L.G."/>
            <person name="Martin F."/>
            <person name="Kauserud H."/>
        </authorList>
    </citation>
    <scope>NUCLEOTIDE SEQUENCE</scope>
    <source>
        <strain evidence="1">CBHHK002</strain>
    </source>
</reference>
<name>A0AAD6ZG94_9AGAR</name>
<dbReference type="EMBL" id="JARIHO010000050">
    <property type="protein sequence ID" value="KAJ7321573.1"/>
    <property type="molecule type" value="Genomic_DNA"/>
</dbReference>
<evidence type="ECO:0000313" key="2">
    <source>
        <dbReference type="Proteomes" id="UP001218218"/>
    </source>
</evidence>
<comment type="caution">
    <text evidence="1">The sequence shown here is derived from an EMBL/GenBank/DDBJ whole genome shotgun (WGS) entry which is preliminary data.</text>
</comment>
<gene>
    <name evidence="1" type="ORF">DFH08DRAFT_622874</name>
</gene>